<dbReference type="InterPro" id="IPR048502">
    <property type="entry name" value="NamZ_N"/>
</dbReference>
<dbReference type="Pfam" id="PF20732">
    <property type="entry name" value="NamZ_C"/>
    <property type="match status" value="1"/>
</dbReference>
<dbReference type="Gene3D" id="3.40.50.12170">
    <property type="entry name" value="Uncharacterised protein PF07075, DUF1343"/>
    <property type="match status" value="1"/>
</dbReference>
<comment type="caution">
    <text evidence="4">The sequence shown here is derived from an EMBL/GenBank/DDBJ whole genome shotgun (WGS) entry which is preliminary data.</text>
</comment>
<keyword evidence="1" id="KW-0732">Signal</keyword>
<sequence length="409" mass="45542">MKQSIVLLISVLGLLFQACSSAESSRSESNSQTVQVGAEVLLEKHLDELQGMRVGLVMNPTARVNGTHMLDTLLKRSVNVSALFAPEHGFRGEAGAGEVIEDGVDRETGLPVYSLYGQTKKPTPEMLQEVDVLLFDMQDVGGRFYTYNVTLGLLLEAASQSETPVWVLDRPNPAGGSYTSGWILDPQYKSFVGAYAIPMAHGMTLGELAKMMIGERWLQVVKQPILRVIPAEGWERSMKWPDTGLEWHPPSPNLPTFEHAFTYLGTVLFEGTNISEGRGTSDPFLKIGAPFLNLQKDQLAKLQENFPGVNIEQITFTPVSIPGKSRNPKYEGQLCRGVEIEVSNFDTFDPVLFGVRLLELMEEASDQVELNDFIYKLAGSEEIQNFNTAVWQDQIESFREARKPYLIYD</sequence>
<dbReference type="InterPro" id="IPR008302">
    <property type="entry name" value="NamZ"/>
</dbReference>
<dbReference type="EMBL" id="JAALLT010000003">
    <property type="protein sequence ID" value="NGP77234.1"/>
    <property type="molecule type" value="Genomic_DNA"/>
</dbReference>
<protein>
    <submittedName>
        <fullName evidence="4">DUF1343 domain-containing protein</fullName>
    </submittedName>
</protein>
<feature type="chain" id="PRO_5027112266" evidence="1">
    <location>
        <begin position="23"/>
        <end position="409"/>
    </location>
</feature>
<dbReference type="Pfam" id="PF07075">
    <property type="entry name" value="NamZ_N"/>
    <property type="match status" value="1"/>
</dbReference>
<feature type="signal peptide" evidence="1">
    <location>
        <begin position="1"/>
        <end position="22"/>
    </location>
</feature>
<dbReference type="Gene3D" id="3.90.1150.140">
    <property type="match status" value="1"/>
</dbReference>
<evidence type="ECO:0000259" key="2">
    <source>
        <dbReference type="Pfam" id="PF07075"/>
    </source>
</evidence>
<dbReference type="PIRSF" id="PIRSF016719">
    <property type="entry name" value="UCP016719"/>
    <property type="match status" value="1"/>
</dbReference>
<evidence type="ECO:0000256" key="1">
    <source>
        <dbReference type="SAM" id="SignalP"/>
    </source>
</evidence>
<dbReference type="PANTHER" id="PTHR42915">
    <property type="entry name" value="HYPOTHETICAL 460 KDA PROTEIN IN FEUA-SIGW INTERGENIC REGION [PRECURSOR]"/>
    <property type="match status" value="1"/>
</dbReference>
<evidence type="ECO:0000313" key="5">
    <source>
        <dbReference type="Proteomes" id="UP000473278"/>
    </source>
</evidence>
<dbReference type="AlphaFoldDB" id="A0A6M1T108"/>
<dbReference type="Proteomes" id="UP000473278">
    <property type="component" value="Unassembled WGS sequence"/>
</dbReference>
<accession>A0A6M1T108</accession>
<reference evidence="4 5" key="1">
    <citation type="submission" date="2020-02" db="EMBL/GenBank/DDBJ databases">
        <title>Balneolaceae bacterium YR4-1, complete genome.</title>
        <authorList>
            <person name="Li Y."/>
            <person name="Wu S."/>
        </authorList>
    </citation>
    <scope>NUCLEOTIDE SEQUENCE [LARGE SCALE GENOMIC DNA]</scope>
    <source>
        <strain evidence="4 5">YR4-1</strain>
    </source>
</reference>
<evidence type="ECO:0000313" key="4">
    <source>
        <dbReference type="EMBL" id="NGP77234.1"/>
    </source>
</evidence>
<feature type="domain" description="Peptidoglycan beta-N-acetylmuramidase NamZ C-terminal" evidence="3">
    <location>
        <begin position="262"/>
        <end position="408"/>
    </location>
</feature>
<dbReference type="GO" id="GO:0033922">
    <property type="term" value="F:peptidoglycan beta-N-acetylmuramidase activity"/>
    <property type="evidence" value="ECO:0007669"/>
    <property type="project" value="InterPro"/>
</dbReference>
<proteinExistence type="predicted"/>
<dbReference type="RefSeq" id="WP_165142372.1">
    <property type="nucleotide sequence ID" value="NZ_JAALLT010000003.1"/>
</dbReference>
<dbReference type="PANTHER" id="PTHR42915:SF1">
    <property type="entry name" value="PEPTIDOGLYCAN BETA-N-ACETYLMURAMIDASE NAMZ"/>
    <property type="match status" value="1"/>
</dbReference>
<gene>
    <name evidence="4" type="ORF">G3570_11350</name>
</gene>
<name>A0A6M1T108_9BACT</name>
<organism evidence="4 5">
    <name type="scientific">Halalkalibaculum roseum</name>
    <dbReference type="NCBI Taxonomy" id="2709311"/>
    <lineage>
        <taxon>Bacteria</taxon>
        <taxon>Pseudomonadati</taxon>
        <taxon>Balneolota</taxon>
        <taxon>Balneolia</taxon>
        <taxon>Balneolales</taxon>
        <taxon>Balneolaceae</taxon>
        <taxon>Halalkalibaculum</taxon>
    </lineage>
</organism>
<feature type="domain" description="Peptidoglycan beta-N-acetylmuramidase NamZ N-terminal" evidence="2">
    <location>
        <begin position="54"/>
        <end position="257"/>
    </location>
</feature>
<keyword evidence="5" id="KW-1185">Reference proteome</keyword>
<dbReference type="PROSITE" id="PS51257">
    <property type="entry name" value="PROKAR_LIPOPROTEIN"/>
    <property type="match status" value="1"/>
</dbReference>
<evidence type="ECO:0000259" key="3">
    <source>
        <dbReference type="Pfam" id="PF20732"/>
    </source>
</evidence>
<dbReference type="InterPro" id="IPR048503">
    <property type="entry name" value="NamZ_C"/>
</dbReference>